<keyword evidence="1" id="KW-0677">Repeat</keyword>
<dbReference type="GeneID" id="23860576"/>
<dbReference type="InterPro" id="IPR013105">
    <property type="entry name" value="TPR_2"/>
</dbReference>
<dbReference type="InterPro" id="IPR011990">
    <property type="entry name" value="TPR-like_helical_dom_sf"/>
</dbReference>
<evidence type="ECO:0000256" key="2">
    <source>
        <dbReference type="ARBA" id="ARBA00022803"/>
    </source>
</evidence>
<dbReference type="PROSITE" id="PS50005">
    <property type="entry name" value="TPR"/>
    <property type="match status" value="1"/>
</dbReference>
<dbReference type="RefSeq" id="XP_011776740.1">
    <property type="nucleotide sequence ID" value="XM_011778438.1"/>
</dbReference>
<sequence>MTTATELKQKGNEAYAAKRFEEALKYYEEGLALDGGNIDLLNNAAAASFSLGRCEAAISFARRSLGVRDNFKAHKRVGEAFWKMGNLREAAAEYEKALALEPTDSSSRENLQKLRQEMNRGQAQFGGSPVVMPQITPHGTVGLLVDTLVLVLSFAALASSLIGVNGSSAWFLLLIAAAVRHAVIAHSRHMLVPDLSILKSWFDVRCTLDLILCLVALISGVRAQLPLVVVQGLYSALSLATNFSRVQQVAPAAYQAGLRYAQSITSNAQRLIMHAVSLEAIMLLTVIFSGGAIFTLFYIQYAKNLYRIDGNVRLAFYGIRENLTRLARKGFMPAFVDSTLQRVCDTLYQFSQQPF</sequence>
<feature type="transmembrane region" description="Helical" evidence="4">
    <location>
        <begin position="141"/>
        <end position="162"/>
    </location>
</feature>
<organism evidence="5 6">
    <name type="scientific">Trypanosoma brucei gambiense (strain MHOM/CI/86/DAL972)</name>
    <dbReference type="NCBI Taxonomy" id="679716"/>
    <lineage>
        <taxon>Eukaryota</taxon>
        <taxon>Discoba</taxon>
        <taxon>Euglenozoa</taxon>
        <taxon>Kinetoplastea</taxon>
        <taxon>Metakinetoplastina</taxon>
        <taxon>Trypanosomatida</taxon>
        <taxon>Trypanosomatidae</taxon>
        <taxon>Trypanosoma</taxon>
    </lineage>
</organism>
<keyword evidence="4" id="KW-1133">Transmembrane helix</keyword>
<dbReference type="Pfam" id="PF07719">
    <property type="entry name" value="TPR_2"/>
    <property type="match status" value="1"/>
</dbReference>
<dbReference type="SUPFAM" id="SSF48452">
    <property type="entry name" value="TPR-like"/>
    <property type="match status" value="1"/>
</dbReference>
<feature type="transmembrane region" description="Helical" evidence="4">
    <location>
        <begin position="168"/>
        <end position="185"/>
    </location>
</feature>
<evidence type="ECO:0000256" key="3">
    <source>
        <dbReference type="PROSITE-ProRule" id="PRU00339"/>
    </source>
</evidence>
<dbReference type="GO" id="GO:0016020">
    <property type="term" value="C:membrane"/>
    <property type="evidence" value="ECO:0007669"/>
    <property type="project" value="TreeGrafter"/>
</dbReference>
<dbReference type="InterPro" id="IPR019734">
    <property type="entry name" value="TPR_rpt"/>
</dbReference>
<evidence type="ECO:0000313" key="5">
    <source>
        <dbReference type="EMBL" id="CBH14474.1"/>
    </source>
</evidence>
<dbReference type="GO" id="GO:0006620">
    <property type="term" value="P:post-translational protein targeting to endoplasmic reticulum membrane"/>
    <property type="evidence" value="ECO:0007669"/>
    <property type="project" value="TreeGrafter"/>
</dbReference>
<keyword evidence="4" id="KW-0472">Membrane</keyword>
<dbReference type="PANTHER" id="PTHR45831">
    <property type="entry name" value="LD24721P"/>
    <property type="match status" value="1"/>
</dbReference>
<evidence type="ECO:0000256" key="4">
    <source>
        <dbReference type="SAM" id="Phobius"/>
    </source>
</evidence>
<dbReference type="KEGG" id="tbg:TbgDal_IX5500"/>
<keyword evidence="2 3" id="KW-0802">TPR repeat</keyword>
<feature type="repeat" description="TPR" evidence="3">
    <location>
        <begin position="71"/>
        <end position="104"/>
    </location>
</feature>
<dbReference type="Gene3D" id="1.25.40.10">
    <property type="entry name" value="Tetratricopeptide repeat domain"/>
    <property type="match status" value="1"/>
</dbReference>
<proteinExistence type="predicted"/>
<protein>
    <submittedName>
        <fullName evidence="5">Uncharacterized protein</fullName>
    </submittedName>
</protein>
<dbReference type="EMBL" id="FN554972">
    <property type="protein sequence ID" value="CBH14474.1"/>
    <property type="molecule type" value="Genomic_DNA"/>
</dbReference>
<evidence type="ECO:0000256" key="1">
    <source>
        <dbReference type="ARBA" id="ARBA00022737"/>
    </source>
</evidence>
<dbReference type="GO" id="GO:0060090">
    <property type="term" value="F:molecular adaptor activity"/>
    <property type="evidence" value="ECO:0007669"/>
    <property type="project" value="TreeGrafter"/>
</dbReference>
<gene>
    <name evidence="5" type="ORF">TbgDal_IX5500</name>
</gene>
<name>C9ZYH5_TRYB9</name>
<dbReference type="VEuPathDB" id="TriTrypDB:Tbg972.9.5500"/>
<reference evidence="6" key="1">
    <citation type="journal article" date="2010" name="PLoS Negl. Trop. Dis.">
        <title>The genome sequence of Trypanosoma brucei gambiense, causative agent of chronic human african trypanosomiasis.</title>
        <authorList>
            <person name="Jackson A.P."/>
            <person name="Sanders M."/>
            <person name="Berry A."/>
            <person name="McQuillan J."/>
            <person name="Aslett M.A."/>
            <person name="Quail M.A."/>
            <person name="Chukualim B."/>
            <person name="Capewell P."/>
            <person name="MacLeod A."/>
            <person name="Melville S.E."/>
            <person name="Gibson W."/>
            <person name="Barry J.D."/>
            <person name="Berriman M."/>
            <person name="Hertz-Fowler C."/>
        </authorList>
    </citation>
    <scope>NUCLEOTIDE SEQUENCE [LARGE SCALE GENOMIC DNA]</scope>
    <source>
        <strain evidence="6">MHOM/CI/86/DAL972</strain>
    </source>
</reference>
<dbReference type="AlphaFoldDB" id="C9ZYH5"/>
<accession>C9ZYH5</accession>
<feature type="transmembrane region" description="Helical" evidence="4">
    <location>
        <begin position="280"/>
        <end position="299"/>
    </location>
</feature>
<dbReference type="OrthoDB" id="2335338at2759"/>
<evidence type="ECO:0000313" key="6">
    <source>
        <dbReference type="Proteomes" id="UP000002316"/>
    </source>
</evidence>
<dbReference type="SMART" id="SM00028">
    <property type="entry name" value="TPR"/>
    <property type="match status" value="3"/>
</dbReference>
<dbReference type="GO" id="GO:0072380">
    <property type="term" value="C:TRC complex"/>
    <property type="evidence" value="ECO:0007669"/>
    <property type="project" value="TreeGrafter"/>
</dbReference>
<dbReference type="InterPro" id="IPR047150">
    <property type="entry name" value="SGT"/>
</dbReference>
<dbReference type="Proteomes" id="UP000002316">
    <property type="component" value="Chromosome 9"/>
</dbReference>
<dbReference type="PANTHER" id="PTHR45831:SF2">
    <property type="entry name" value="LD24721P"/>
    <property type="match status" value="1"/>
</dbReference>
<keyword evidence="4" id="KW-0812">Transmembrane</keyword>